<dbReference type="PANTHER" id="PTHR40524">
    <property type="entry name" value="PEPTIDASE_C39_2 DOMAIN-CONTAINING PROTEIN"/>
    <property type="match status" value="1"/>
</dbReference>
<name>A0A6A5BQQ5_NAEFO</name>
<gene>
    <name evidence="2" type="ORF">FDP41_003685</name>
</gene>
<evidence type="ECO:0008006" key="4">
    <source>
        <dbReference type="Google" id="ProtNLM"/>
    </source>
</evidence>
<dbReference type="PANTHER" id="PTHR40524:SF1">
    <property type="entry name" value="PEPTIDASE C39-LIKE DOMAIN-CONTAINING PROTEIN"/>
    <property type="match status" value="1"/>
</dbReference>
<evidence type="ECO:0000256" key="1">
    <source>
        <dbReference type="SAM" id="SignalP"/>
    </source>
</evidence>
<keyword evidence="1" id="KW-0732">Signal</keyword>
<protein>
    <recommendedName>
        <fullName evidence="4">Peptidase C39-like domain-containing protein</fullName>
    </recommendedName>
</protein>
<evidence type="ECO:0000313" key="3">
    <source>
        <dbReference type="Proteomes" id="UP000444721"/>
    </source>
</evidence>
<proteinExistence type="predicted"/>
<dbReference type="GeneID" id="68110903"/>
<dbReference type="Proteomes" id="UP000444721">
    <property type="component" value="Unassembled WGS sequence"/>
</dbReference>
<feature type="chain" id="PRO_5025570074" description="Peptidase C39-like domain-containing protein" evidence="1">
    <location>
        <begin position="23"/>
        <end position="205"/>
    </location>
</feature>
<organism evidence="2 3">
    <name type="scientific">Naegleria fowleri</name>
    <name type="common">Brain eating amoeba</name>
    <dbReference type="NCBI Taxonomy" id="5763"/>
    <lineage>
        <taxon>Eukaryota</taxon>
        <taxon>Discoba</taxon>
        <taxon>Heterolobosea</taxon>
        <taxon>Tetramitia</taxon>
        <taxon>Eutetramitia</taxon>
        <taxon>Vahlkampfiidae</taxon>
        <taxon>Naegleria</taxon>
    </lineage>
</organism>
<feature type="signal peptide" evidence="1">
    <location>
        <begin position="1"/>
        <end position="22"/>
    </location>
</feature>
<keyword evidence="3" id="KW-1185">Reference proteome</keyword>
<comment type="caution">
    <text evidence="2">The sequence shown here is derived from an EMBL/GenBank/DDBJ whole genome shotgun (WGS) entry which is preliminary data.</text>
</comment>
<reference evidence="2 3" key="1">
    <citation type="journal article" date="2019" name="Sci. Rep.">
        <title>Nanopore sequencing improves the draft genome of the human pathogenic amoeba Naegleria fowleri.</title>
        <authorList>
            <person name="Liechti N."/>
            <person name="Schurch N."/>
            <person name="Bruggmann R."/>
            <person name="Wittwer M."/>
        </authorList>
    </citation>
    <scope>NUCLEOTIDE SEQUENCE [LARGE SCALE GENOMIC DNA]</scope>
    <source>
        <strain evidence="2 3">ATCC 30894</strain>
    </source>
</reference>
<dbReference type="VEuPathDB" id="AmoebaDB:NfTy_092210"/>
<dbReference type="VEuPathDB" id="AmoebaDB:FDP41_003685"/>
<dbReference type="OrthoDB" id="293230at2759"/>
<dbReference type="EMBL" id="VFQX01000035">
    <property type="protein sequence ID" value="KAF0977032.1"/>
    <property type="molecule type" value="Genomic_DNA"/>
</dbReference>
<dbReference type="VEuPathDB" id="AmoebaDB:NF0055200"/>
<sequence length="205" mass="22136">MKSILLFIAATVLLSLSVAVMAQKAYPEQSGVTLIGQPSLNALHFGIDLPASAINAAADRTEQEEEEESPMDDTSLVILPTALGDEEESVMADSNSGNSCRQSYSYPLFKQCDSRWGGNRLGSSVKISFFIESCLFGFKYLGQTTNKATIRNWLCSGKVVVLNVNGGGHWVLAKSYSNGVYLVNDPGYNRSSYAESQVVRAGAFV</sequence>
<evidence type="ECO:0000313" key="2">
    <source>
        <dbReference type="EMBL" id="KAF0977032.1"/>
    </source>
</evidence>
<accession>A0A6A5BQQ5</accession>
<dbReference type="RefSeq" id="XP_044561745.1">
    <property type="nucleotide sequence ID" value="XM_044707016.1"/>
</dbReference>
<dbReference type="AlphaFoldDB" id="A0A6A5BQQ5"/>